<dbReference type="EMBL" id="KV954801">
    <property type="protein sequence ID" value="PIO16535.1"/>
    <property type="molecule type" value="Genomic_DNA"/>
</dbReference>
<gene>
    <name evidence="2" type="ORF">AB205_0102890</name>
</gene>
<dbReference type="AlphaFoldDB" id="A0A2G9QLW1"/>
<reference evidence="3" key="1">
    <citation type="journal article" date="2017" name="Nat. Commun.">
        <title>The North American bullfrog draft genome provides insight into hormonal regulation of long noncoding RNA.</title>
        <authorList>
            <person name="Hammond S.A."/>
            <person name="Warren R.L."/>
            <person name="Vandervalk B.P."/>
            <person name="Kucuk E."/>
            <person name="Khan H."/>
            <person name="Gibb E.A."/>
            <person name="Pandoh P."/>
            <person name="Kirk H."/>
            <person name="Zhao Y."/>
            <person name="Jones M."/>
            <person name="Mungall A.J."/>
            <person name="Coope R."/>
            <person name="Pleasance S."/>
            <person name="Moore R.A."/>
            <person name="Holt R.A."/>
            <person name="Round J.M."/>
            <person name="Ohora S."/>
            <person name="Walle B.V."/>
            <person name="Veldhoen N."/>
            <person name="Helbing C.C."/>
            <person name="Birol I."/>
        </authorList>
    </citation>
    <scope>NUCLEOTIDE SEQUENCE [LARGE SCALE GENOMIC DNA]</scope>
</reference>
<evidence type="ECO:0000313" key="2">
    <source>
        <dbReference type="EMBL" id="PIO16535.1"/>
    </source>
</evidence>
<protein>
    <submittedName>
        <fullName evidence="2">Uncharacterized protein</fullName>
    </submittedName>
</protein>
<evidence type="ECO:0000256" key="1">
    <source>
        <dbReference type="SAM" id="MobiDB-lite"/>
    </source>
</evidence>
<keyword evidence="3" id="KW-1185">Reference proteome</keyword>
<dbReference type="OrthoDB" id="1430630at2759"/>
<name>A0A2G9QLW1_AQUCT</name>
<proteinExistence type="predicted"/>
<dbReference type="Proteomes" id="UP000228934">
    <property type="component" value="Unassembled WGS sequence"/>
</dbReference>
<feature type="non-terminal residue" evidence="2">
    <location>
        <position position="287"/>
    </location>
</feature>
<organism evidence="2 3">
    <name type="scientific">Aquarana catesbeiana</name>
    <name type="common">American bullfrog</name>
    <name type="synonym">Rana catesbeiana</name>
    <dbReference type="NCBI Taxonomy" id="8400"/>
    <lineage>
        <taxon>Eukaryota</taxon>
        <taxon>Metazoa</taxon>
        <taxon>Chordata</taxon>
        <taxon>Craniata</taxon>
        <taxon>Vertebrata</taxon>
        <taxon>Euteleostomi</taxon>
        <taxon>Amphibia</taxon>
        <taxon>Batrachia</taxon>
        <taxon>Anura</taxon>
        <taxon>Neobatrachia</taxon>
        <taxon>Ranoidea</taxon>
        <taxon>Ranidae</taxon>
        <taxon>Aquarana</taxon>
    </lineage>
</organism>
<evidence type="ECO:0000313" key="3">
    <source>
        <dbReference type="Proteomes" id="UP000228934"/>
    </source>
</evidence>
<accession>A0A2G9QLW1</accession>
<sequence>MFNVCLQANIKIQKSKFTFKKFNKQVINLIKLIKVYVTMISGVPEKKVVGTKGKTETQVCLSERIDDLQSAIQIKDIQLSELQNKVEIYSVDSKQSFLQDMRSIEIDDQERKGLFKLKLSFVQDKRSIGKYDQDQDEDALSTSLDRQKENGDQRVATCKATPRDGEIHVTGGTKVSEQTGNVTCLHNTQRKTLKVENTENISEQFIPSSPNNRLIDFPYASEVKQISTLIVNDSSINMTNNDENERDGLLPSPSGFRKKVFESCPTLKYIAPIVLDESGRPWLHGLL</sequence>
<feature type="region of interest" description="Disordered" evidence="1">
    <location>
        <begin position="132"/>
        <end position="151"/>
    </location>
</feature>